<dbReference type="Proteomes" id="UP000264605">
    <property type="component" value="Plasmid unnamed2"/>
</dbReference>
<evidence type="ECO:0000259" key="7">
    <source>
        <dbReference type="Pfam" id="PF25944"/>
    </source>
</evidence>
<accession>A0AAD0S433</accession>
<feature type="domain" description="Multidrug resistance protein MdtA-like C-terminal permuted SH3" evidence="8">
    <location>
        <begin position="349"/>
        <end position="409"/>
    </location>
</feature>
<dbReference type="GO" id="GO:0022857">
    <property type="term" value="F:transmembrane transporter activity"/>
    <property type="evidence" value="ECO:0007669"/>
    <property type="project" value="InterPro"/>
</dbReference>
<evidence type="ECO:0000259" key="8">
    <source>
        <dbReference type="Pfam" id="PF25967"/>
    </source>
</evidence>
<dbReference type="KEGG" id="pdj:D0907_20190"/>
<dbReference type="FunFam" id="2.40.420.20:FF:000001">
    <property type="entry name" value="Efflux RND transporter periplasmic adaptor subunit"/>
    <property type="match status" value="1"/>
</dbReference>
<evidence type="ECO:0000256" key="3">
    <source>
        <dbReference type="SAM" id="MobiDB-lite"/>
    </source>
</evidence>
<dbReference type="Gene3D" id="1.10.287.470">
    <property type="entry name" value="Helix hairpin bin"/>
    <property type="match status" value="1"/>
</dbReference>
<evidence type="ECO:0000313" key="9">
    <source>
        <dbReference type="EMBL" id="AXV67655.1"/>
    </source>
</evidence>
<comment type="similarity">
    <text evidence="2">Belongs to the membrane fusion protein (MFP) (TC 8.A.1) family.</text>
</comment>
<feature type="compositionally biased region" description="Low complexity" evidence="3">
    <location>
        <begin position="423"/>
        <end position="445"/>
    </location>
</feature>
<evidence type="ECO:0000259" key="6">
    <source>
        <dbReference type="Pfam" id="PF25917"/>
    </source>
</evidence>
<evidence type="ECO:0000313" key="10">
    <source>
        <dbReference type="Proteomes" id="UP000264605"/>
    </source>
</evidence>
<dbReference type="Pfam" id="PF25917">
    <property type="entry name" value="BSH_RND"/>
    <property type="match status" value="1"/>
</dbReference>
<dbReference type="Gene3D" id="2.40.30.170">
    <property type="match status" value="1"/>
</dbReference>
<evidence type="ECO:0000259" key="5">
    <source>
        <dbReference type="Pfam" id="PF25876"/>
    </source>
</evidence>
<dbReference type="InterPro" id="IPR058626">
    <property type="entry name" value="MdtA-like_b-barrel"/>
</dbReference>
<keyword evidence="9" id="KW-0614">Plasmid</keyword>
<dbReference type="InterPro" id="IPR006143">
    <property type="entry name" value="RND_pump_MFP"/>
</dbReference>
<dbReference type="EMBL" id="CP032092">
    <property type="protein sequence ID" value="AXV67655.1"/>
    <property type="molecule type" value="Genomic_DNA"/>
</dbReference>
<dbReference type="InterPro" id="IPR058624">
    <property type="entry name" value="MdtA-like_HH"/>
</dbReference>
<dbReference type="Pfam" id="PF25967">
    <property type="entry name" value="RND-MFP_C"/>
    <property type="match status" value="1"/>
</dbReference>
<protein>
    <submittedName>
        <fullName evidence="9">Efflux RND transporter periplasmic adaptor subunit</fullName>
    </submittedName>
</protein>
<proteinExistence type="inferred from homology"/>
<sequence>MYYLTSRSVNQPEKFPQGYNRAHIMHSNSLNSKQTQASPYSRAFAGATLLPSLLVTVLSSVLLLGCGQGADAQAPGGPGAGQAAPVPVVEVKTEQLELTYEYPAQIAGLREVEIRARVAGIIERRLFEEGGRVKKGQSLYSLDNAPYQTALARALADENAAKVRAAQAERDYKRVMPLAESKAVSQSELDGAQSAFEVAKADLQVASAAVRTARLNLDYAKVESPVNGFASRSLYSEGSFVSGPSELLTTVTQIDQVYVNFGIPEKDHEQLRKGVASGAVSMPGGDLVVEVLGADGKPMGFKAKLGFQDVRVNPATGTVDARAVLVNDKEVLSPGQFVRVRVSGAVQKDAVLLPQRAVLENPEGGKVVMTVSPENTVAPRPVQVAQWKDDQWVVTDGLVAGDKVITDGFMKAPPGTPVQPVIAGANNQPEAAAPAKAAPATEQKQ</sequence>
<feature type="region of interest" description="Disordered" evidence="3">
    <location>
        <begin position="416"/>
        <end position="445"/>
    </location>
</feature>
<keyword evidence="4" id="KW-1133">Transmembrane helix</keyword>
<comment type="subcellular location">
    <subcellularLocation>
        <location evidence="1">Cell inner membrane</location>
        <topology evidence="1">Lipid-anchor</topology>
    </subcellularLocation>
</comment>
<evidence type="ECO:0000256" key="4">
    <source>
        <dbReference type="SAM" id="Phobius"/>
    </source>
</evidence>
<dbReference type="NCBIfam" id="TIGR01730">
    <property type="entry name" value="RND_mfp"/>
    <property type="match status" value="1"/>
</dbReference>
<keyword evidence="4" id="KW-0472">Membrane</keyword>
<feature type="domain" description="Multidrug resistance protein MdtA-like alpha-helical hairpin" evidence="5">
    <location>
        <begin position="152"/>
        <end position="220"/>
    </location>
</feature>
<dbReference type="InterPro" id="IPR058625">
    <property type="entry name" value="MdtA-like_BSH"/>
</dbReference>
<dbReference type="GO" id="GO:0005886">
    <property type="term" value="C:plasma membrane"/>
    <property type="evidence" value="ECO:0007669"/>
    <property type="project" value="UniProtKB-SubCell"/>
</dbReference>
<name>A0AAD0S433_9GAMM</name>
<evidence type="ECO:0000256" key="2">
    <source>
        <dbReference type="ARBA" id="ARBA00009477"/>
    </source>
</evidence>
<dbReference type="AlphaFoldDB" id="A0AAD0S433"/>
<dbReference type="GO" id="GO:0046677">
    <property type="term" value="P:response to antibiotic"/>
    <property type="evidence" value="ECO:0007669"/>
    <property type="project" value="TreeGrafter"/>
</dbReference>
<dbReference type="Pfam" id="PF25944">
    <property type="entry name" value="Beta-barrel_RND"/>
    <property type="match status" value="1"/>
</dbReference>
<dbReference type="Gene3D" id="2.40.50.100">
    <property type="match status" value="1"/>
</dbReference>
<feature type="domain" description="Multidrug resistance protein MdtA-like barrel-sandwich hybrid" evidence="6">
    <location>
        <begin position="110"/>
        <end position="243"/>
    </location>
</feature>
<dbReference type="InterPro" id="IPR058627">
    <property type="entry name" value="MdtA-like_C"/>
</dbReference>
<keyword evidence="4" id="KW-0812">Transmembrane</keyword>
<reference evidence="9 10" key="1">
    <citation type="submission" date="2018-08" db="EMBL/GenBank/DDBJ databases">
        <title>Draft genome sequence of Pseudoalteromonas donghaensis HJ51.</title>
        <authorList>
            <person name="Oh J."/>
            <person name="Roh D."/>
        </authorList>
    </citation>
    <scope>NUCLEOTIDE SEQUENCE [LARGE SCALE GENOMIC DNA]</scope>
    <source>
        <strain evidence="9 10">HJ51</strain>
        <plasmid evidence="9 10">unnamed2</plasmid>
    </source>
</reference>
<evidence type="ECO:0000256" key="1">
    <source>
        <dbReference type="ARBA" id="ARBA00004519"/>
    </source>
</evidence>
<feature type="transmembrane region" description="Helical" evidence="4">
    <location>
        <begin position="43"/>
        <end position="65"/>
    </location>
</feature>
<gene>
    <name evidence="9" type="ORF">D0907_20190</name>
</gene>
<dbReference type="Gene3D" id="2.40.420.20">
    <property type="match status" value="1"/>
</dbReference>
<feature type="domain" description="Multidrug resistance protein MdtA-like beta-barrel" evidence="7">
    <location>
        <begin position="257"/>
        <end position="343"/>
    </location>
</feature>
<dbReference type="Pfam" id="PF25876">
    <property type="entry name" value="HH_MFP_RND"/>
    <property type="match status" value="1"/>
</dbReference>
<geneLocation type="plasmid" evidence="9 10">
    <name>unnamed2</name>
</geneLocation>
<dbReference type="PANTHER" id="PTHR30158">
    <property type="entry name" value="ACRA/E-RELATED COMPONENT OF DRUG EFFLUX TRANSPORTER"/>
    <property type="match status" value="1"/>
</dbReference>
<dbReference type="SUPFAM" id="SSF111369">
    <property type="entry name" value="HlyD-like secretion proteins"/>
    <property type="match status" value="1"/>
</dbReference>
<organism evidence="9 10">
    <name type="scientific">Pseudoalteromonas lipolytica</name>
    <dbReference type="NCBI Taxonomy" id="570156"/>
    <lineage>
        <taxon>Bacteria</taxon>
        <taxon>Pseudomonadati</taxon>
        <taxon>Pseudomonadota</taxon>
        <taxon>Gammaproteobacteria</taxon>
        <taxon>Alteromonadales</taxon>
        <taxon>Pseudoalteromonadaceae</taxon>
        <taxon>Pseudoalteromonas</taxon>
    </lineage>
</organism>